<sequence>MYMLDTNICIYIRKTQPPEVLARFRQAAPDSLCMSAITFAELMHGAAKSQAVAANLARLRALRQQVPVLPFDEPAAELYGSIRADLERRGELIGSAWRCG</sequence>
<evidence type="ECO:0000313" key="9">
    <source>
        <dbReference type="EMBL" id="SMF96817.1"/>
    </source>
</evidence>
<dbReference type="Proteomes" id="UP000192923">
    <property type="component" value="Unassembled WGS sequence"/>
</dbReference>
<evidence type="ECO:0000256" key="6">
    <source>
        <dbReference type="ARBA" id="ARBA00022842"/>
    </source>
</evidence>
<comment type="similarity">
    <text evidence="7">Belongs to the PINc/VapC protein family.</text>
</comment>
<evidence type="ECO:0000256" key="7">
    <source>
        <dbReference type="ARBA" id="ARBA00038093"/>
    </source>
</evidence>
<dbReference type="STRING" id="1760988.SAMN02949497_4228"/>
<reference evidence="9 10" key="1">
    <citation type="submission" date="2016-12" db="EMBL/GenBank/DDBJ databases">
        <authorList>
            <person name="Song W.-J."/>
            <person name="Kurnit D.M."/>
        </authorList>
    </citation>
    <scope>NUCLEOTIDE SEQUENCE [LARGE SCALE GENOMIC DNA]</scope>
    <source>
        <strain evidence="9 10">175</strain>
    </source>
</reference>
<evidence type="ECO:0000259" key="8">
    <source>
        <dbReference type="Pfam" id="PF01850"/>
    </source>
</evidence>
<keyword evidence="6" id="KW-0460">Magnesium</keyword>
<evidence type="ECO:0000256" key="3">
    <source>
        <dbReference type="ARBA" id="ARBA00022722"/>
    </source>
</evidence>
<organism evidence="9 10">
    <name type="scientific">Methylomagnum ishizawai</name>
    <dbReference type="NCBI Taxonomy" id="1760988"/>
    <lineage>
        <taxon>Bacteria</taxon>
        <taxon>Pseudomonadati</taxon>
        <taxon>Pseudomonadota</taxon>
        <taxon>Gammaproteobacteria</taxon>
        <taxon>Methylococcales</taxon>
        <taxon>Methylococcaceae</taxon>
        <taxon>Methylomagnum</taxon>
    </lineage>
</organism>
<keyword evidence="3" id="KW-0540">Nuclease</keyword>
<keyword evidence="5" id="KW-0378">Hydrolase</keyword>
<keyword evidence="2" id="KW-1277">Toxin-antitoxin system</keyword>
<dbReference type="OrthoDB" id="9796690at2"/>
<dbReference type="PANTHER" id="PTHR33653:SF1">
    <property type="entry name" value="RIBONUCLEASE VAPC2"/>
    <property type="match status" value="1"/>
</dbReference>
<name>A0A1Y6D2E9_9GAMM</name>
<dbReference type="RefSeq" id="WP_085215672.1">
    <property type="nucleotide sequence ID" value="NZ_FXAM01000001.1"/>
</dbReference>
<dbReference type="InterPro" id="IPR029060">
    <property type="entry name" value="PIN-like_dom_sf"/>
</dbReference>
<keyword evidence="9" id="KW-0255">Endonuclease</keyword>
<accession>A0A1Y6D2E9</accession>
<dbReference type="GO" id="GO:0004519">
    <property type="term" value="F:endonuclease activity"/>
    <property type="evidence" value="ECO:0007669"/>
    <property type="project" value="UniProtKB-KW"/>
</dbReference>
<gene>
    <name evidence="9" type="ORF">SAMN02949497_4228</name>
</gene>
<comment type="cofactor">
    <cofactor evidence="1">
        <name>Mg(2+)</name>
        <dbReference type="ChEBI" id="CHEBI:18420"/>
    </cofactor>
</comment>
<dbReference type="GO" id="GO:0046872">
    <property type="term" value="F:metal ion binding"/>
    <property type="evidence" value="ECO:0007669"/>
    <property type="project" value="UniProtKB-KW"/>
</dbReference>
<keyword evidence="4" id="KW-0479">Metal-binding</keyword>
<evidence type="ECO:0000256" key="1">
    <source>
        <dbReference type="ARBA" id="ARBA00001946"/>
    </source>
</evidence>
<feature type="domain" description="PIN" evidence="8">
    <location>
        <begin position="2"/>
        <end position="87"/>
    </location>
</feature>
<evidence type="ECO:0000256" key="5">
    <source>
        <dbReference type="ARBA" id="ARBA00022801"/>
    </source>
</evidence>
<evidence type="ECO:0000256" key="4">
    <source>
        <dbReference type="ARBA" id="ARBA00022723"/>
    </source>
</evidence>
<dbReference type="EMBL" id="FXAM01000001">
    <property type="protein sequence ID" value="SMF96817.1"/>
    <property type="molecule type" value="Genomic_DNA"/>
</dbReference>
<dbReference type="AlphaFoldDB" id="A0A1Y6D2E9"/>
<dbReference type="SUPFAM" id="SSF88723">
    <property type="entry name" value="PIN domain-like"/>
    <property type="match status" value="1"/>
</dbReference>
<dbReference type="Pfam" id="PF01850">
    <property type="entry name" value="PIN"/>
    <property type="match status" value="1"/>
</dbReference>
<proteinExistence type="inferred from homology"/>
<evidence type="ECO:0000313" key="10">
    <source>
        <dbReference type="Proteomes" id="UP000192923"/>
    </source>
</evidence>
<evidence type="ECO:0000256" key="2">
    <source>
        <dbReference type="ARBA" id="ARBA00022649"/>
    </source>
</evidence>
<dbReference type="PANTHER" id="PTHR33653">
    <property type="entry name" value="RIBONUCLEASE VAPC2"/>
    <property type="match status" value="1"/>
</dbReference>
<dbReference type="InterPro" id="IPR050556">
    <property type="entry name" value="Type_II_TA_system_RNase"/>
</dbReference>
<dbReference type="GO" id="GO:0016787">
    <property type="term" value="F:hydrolase activity"/>
    <property type="evidence" value="ECO:0007669"/>
    <property type="project" value="UniProtKB-KW"/>
</dbReference>
<dbReference type="Gene3D" id="3.40.50.1010">
    <property type="entry name" value="5'-nuclease"/>
    <property type="match status" value="1"/>
</dbReference>
<keyword evidence="10" id="KW-1185">Reference proteome</keyword>
<protein>
    <submittedName>
        <fullName evidence="9">tRNA(fMet)-specific endonuclease VapC</fullName>
    </submittedName>
</protein>
<dbReference type="InterPro" id="IPR002716">
    <property type="entry name" value="PIN_dom"/>
</dbReference>